<feature type="active site" evidence="4">
    <location>
        <position position="10"/>
    </location>
</feature>
<evidence type="ECO:0000313" key="6">
    <source>
        <dbReference type="EMBL" id="ENW99013.1"/>
    </source>
</evidence>
<dbReference type="AlphaFoldDB" id="N9LS20"/>
<comment type="caution">
    <text evidence="6">The sequence shown here is derived from an EMBL/GenBank/DDBJ whole genome shotgun (WGS) entry which is preliminary data.</text>
</comment>
<dbReference type="NCBIfam" id="TIGR00401">
    <property type="entry name" value="msrA"/>
    <property type="match status" value="1"/>
</dbReference>
<evidence type="ECO:0000256" key="2">
    <source>
        <dbReference type="ARBA" id="ARBA00047806"/>
    </source>
</evidence>
<comment type="catalytic activity">
    <reaction evidence="2 4">
        <text>L-methionyl-[protein] + [thioredoxin]-disulfide + H2O = L-methionyl-(S)-S-oxide-[protein] + [thioredoxin]-dithiol</text>
        <dbReference type="Rhea" id="RHEA:14217"/>
        <dbReference type="Rhea" id="RHEA-COMP:10698"/>
        <dbReference type="Rhea" id="RHEA-COMP:10700"/>
        <dbReference type="Rhea" id="RHEA-COMP:12313"/>
        <dbReference type="Rhea" id="RHEA-COMP:12315"/>
        <dbReference type="ChEBI" id="CHEBI:15377"/>
        <dbReference type="ChEBI" id="CHEBI:16044"/>
        <dbReference type="ChEBI" id="CHEBI:29950"/>
        <dbReference type="ChEBI" id="CHEBI:44120"/>
        <dbReference type="ChEBI" id="CHEBI:50058"/>
        <dbReference type="EC" id="1.8.4.11"/>
    </reaction>
</comment>
<dbReference type="HOGENOM" id="CLU_031040_10_0_6"/>
<comment type="similarity">
    <text evidence="4">Belongs to the MsrA Met sulfoxide reductase family.</text>
</comment>
<dbReference type="PANTHER" id="PTHR43774:SF1">
    <property type="entry name" value="PEPTIDE METHIONINE SULFOXIDE REDUCTASE MSRA 2"/>
    <property type="match status" value="1"/>
</dbReference>
<evidence type="ECO:0000256" key="3">
    <source>
        <dbReference type="ARBA" id="ARBA00048782"/>
    </source>
</evidence>
<keyword evidence="1 4" id="KW-0560">Oxidoreductase</keyword>
<sequence>MQQALFGGGCFWCVEAVFLQLKGVEKVVSGYAGGIVHNPSYDQVCQGNTQHAEVVLIDFDEQQINYTQLLNVFFTTHDPTTLNRQGNDIGTQYRSVVYYFNDEQKHQTEKIIQDLENDGLNIVTELSPAPTFYPAEEYHQNFYARNPSQGYCNFSIPPKLSKLRSKYLELLKTE</sequence>
<dbReference type="Pfam" id="PF01625">
    <property type="entry name" value="PMSR"/>
    <property type="match status" value="1"/>
</dbReference>
<proteinExistence type="inferred from homology"/>
<protein>
    <recommendedName>
        <fullName evidence="4">Peptide methionine sulfoxide reductase MsrA</fullName>
        <shortName evidence="4">Protein-methionine-S-oxide reductase</shortName>
        <ecNumber evidence="4">1.8.4.11</ecNumber>
    </recommendedName>
    <alternativeName>
        <fullName evidence="4">Peptide-methionine (S)-S-oxide reductase</fullName>
        <shortName evidence="4">Peptide Met(O) reductase</shortName>
    </alternativeName>
</protein>
<dbReference type="GO" id="GO:0033744">
    <property type="term" value="F:L-methionine:thioredoxin-disulfide S-oxidoreductase activity"/>
    <property type="evidence" value="ECO:0007669"/>
    <property type="project" value="RHEA"/>
</dbReference>
<evidence type="ECO:0000313" key="7">
    <source>
        <dbReference type="Proteomes" id="UP000013248"/>
    </source>
</evidence>
<dbReference type="eggNOG" id="COG0225">
    <property type="taxonomic scope" value="Bacteria"/>
</dbReference>
<dbReference type="STRING" id="1217705.F900_02698"/>
<reference evidence="6 7" key="1">
    <citation type="submission" date="2013-02" db="EMBL/GenBank/DDBJ databases">
        <title>The Genome Sequence of Acinetobacter sp. ANC 3862.</title>
        <authorList>
            <consortium name="The Broad Institute Genome Sequencing Platform"/>
            <consortium name="The Broad Institute Genome Sequencing Center for Infectious Disease"/>
            <person name="Cerqueira G."/>
            <person name="Feldgarden M."/>
            <person name="Courvalin P."/>
            <person name="Perichon B."/>
            <person name="Grillot-Courvalin C."/>
            <person name="Clermont D."/>
            <person name="Rocha E."/>
            <person name="Yoon E.-J."/>
            <person name="Nemec A."/>
            <person name="Walker B."/>
            <person name="Young S.K."/>
            <person name="Zeng Q."/>
            <person name="Gargeya S."/>
            <person name="Fitzgerald M."/>
            <person name="Haas B."/>
            <person name="Abouelleil A."/>
            <person name="Alvarado L."/>
            <person name="Arachchi H.M."/>
            <person name="Berlin A.M."/>
            <person name="Chapman S.B."/>
            <person name="Dewar J."/>
            <person name="Goldberg J."/>
            <person name="Griggs A."/>
            <person name="Gujja S."/>
            <person name="Hansen M."/>
            <person name="Howarth C."/>
            <person name="Imamovic A."/>
            <person name="Larimer J."/>
            <person name="McCowan C."/>
            <person name="Murphy C."/>
            <person name="Neiman D."/>
            <person name="Pearson M."/>
            <person name="Priest M."/>
            <person name="Roberts A."/>
            <person name="Saif S."/>
            <person name="Shea T."/>
            <person name="Sisk P."/>
            <person name="Sykes S."/>
            <person name="Wortman J."/>
            <person name="Nusbaum C."/>
            <person name="Birren B."/>
        </authorList>
    </citation>
    <scope>NUCLEOTIDE SEQUENCE [LARGE SCALE GENOMIC DNA]</scope>
    <source>
        <strain evidence="6 7">ANC 3862</strain>
    </source>
</reference>
<dbReference type="SUPFAM" id="SSF55068">
    <property type="entry name" value="Peptide methionine sulfoxide reductase"/>
    <property type="match status" value="1"/>
</dbReference>
<name>N9LS20_9GAMM</name>
<evidence type="ECO:0000259" key="5">
    <source>
        <dbReference type="Pfam" id="PF01625"/>
    </source>
</evidence>
<accession>N9LS20</accession>
<dbReference type="PANTHER" id="PTHR43774">
    <property type="entry name" value="PEPTIDE METHIONINE SULFOXIDE REDUCTASE"/>
    <property type="match status" value="1"/>
</dbReference>
<dbReference type="PATRIC" id="fig|1217705.3.peg.2620"/>
<comment type="function">
    <text evidence="4">Has an important function as a repair enzyme for proteins that have been inactivated by oxidation. Catalyzes the reversible oxidation-reduction of methionine sulfoxide in proteins to methionine.</text>
</comment>
<dbReference type="EC" id="1.8.4.11" evidence="4"/>
<evidence type="ECO:0000256" key="4">
    <source>
        <dbReference type="HAMAP-Rule" id="MF_01401"/>
    </source>
</evidence>
<gene>
    <name evidence="4" type="primary">msrA</name>
    <name evidence="6" type="ORF">F900_02698</name>
</gene>
<feature type="domain" description="Peptide methionine sulphoxide reductase MsrA" evidence="5">
    <location>
        <begin position="3"/>
        <end position="153"/>
    </location>
</feature>
<dbReference type="RefSeq" id="WP_005218260.1">
    <property type="nucleotide sequence ID" value="NZ_JBBCNO010000005.1"/>
</dbReference>
<dbReference type="Gene3D" id="3.30.1060.10">
    <property type="entry name" value="Peptide methionine sulphoxide reductase MsrA"/>
    <property type="match status" value="1"/>
</dbReference>
<organism evidence="6 7">
    <name type="scientific">Acinetobacter modestus</name>
    <dbReference type="NCBI Taxonomy" id="1776740"/>
    <lineage>
        <taxon>Bacteria</taxon>
        <taxon>Pseudomonadati</taxon>
        <taxon>Pseudomonadota</taxon>
        <taxon>Gammaproteobacteria</taxon>
        <taxon>Moraxellales</taxon>
        <taxon>Moraxellaceae</taxon>
        <taxon>Acinetobacter</taxon>
    </lineage>
</organism>
<dbReference type="InterPro" id="IPR002569">
    <property type="entry name" value="Met_Sox_Rdtase_MsrA_dom"/>
</dbReference>
<evidence type="ECO:0000256" key="1">
    <source>
        <dbReference type="ARBA" id="ARBA00023002"/>
    </source>
</evidence>
<comment type="catalytic activity">
    <reaction evidence="3 4">
        <text>[thioredoxin]-disulfide + L-methionine + H2O = L-methionine (S)-S-oxide + [thioredoxin]-dithiol</text>
        <dbReference type="Rhea" id="RHEA:19993"/>
        <dbReference type="Rhea" id="RHEA-COMP:10698"/>
        <dbReference type="Rhea" id="RHEA-COMP:10700"/>
        <dbReference type="ChEBI" id="CHEBI:15377"/>
        <dbReference type="ChEBI" id="CHEBI:29950"/>
        <dbReference type="ChEBI" id="CHEBI:50058"/>
        <dbReference type="ChEBI" id="CHEBI:57844"/>
        <dbReference type="ChEBI" id="CHEBI:58772"/>
        <dbReference type="EC" id="1.8.4.11"/>
    </reaction>
</comment>
<dbReference type="HAMAP" id="MF_01401">
    <property type="entry name" value="MsrA"/>
    <property type="match status" value="1"/>
</dbReference>
<dbReference type="Proteomes" id="UP000013248">
    <property type="component" value="Unassembled WGS sequence"/>
</dbReference>
<dbReference type="InterPro" id="IPR036509">
    <property type="entry name" value="Met_Sox_Rdtase_MsrA_sf"/>
</dbReference>
<dbReference type="GO" id="GO:0008113">
    <property type="term" value="F:peptide-methionine (S)-S-oxide reductase activity"/>
    <property type="evidence" value="ECO:0007669"/>
    <property type="project" value="UniProtKB-UniRule"/>
</dbReference>
<dbReference type="EMBL" id="APRP01000030">
    <property type="protein sequence ID" value="ENW99013.1"/>
    <property type="molecule type" value="Genomic_DNA"/>
</dbReference>